<dbReference type="InterPro" id="IPR005625">
    <property type="entry name" value="PepSY-ass_TM"/>
</dbReference>
<dbReference type="Pfam" id="PF03929">
    <property type="entry name" value="PepSY_TM"/>
    <property type="match status" value="1"/>
</dbReference>
<feature type="transmembrane region" description="Helical" evidence="1">
    <location>
        <begin position="366"/>
        <end position="387"/>
    </location>
</feature>
<dbReference type="PANTHER" id="PTHR34219:SF3">
    <property type="entry name" value="BLL7967 PROTEIN"/>
    <property type="match status" value="1"/>
</dbReference>
<protein>
    <submittedName>
        <fullName evidence="2">Putative iron-regulated membrane protein</fullName>
    </submittedName>
</protein>
<dbReference type="InParanoid" id="A0A4R2PA78"/>
<evidence type="ECO:0000313" key="2">
    <source>
        <dbReference type="EMBL" id="TCP31960.1"/>
    </source>
</evidence>
<dbReference type="AlphaFoldDB" id="A0A4R2PA78"/>
<accession>A0A4R2PA78</accession>
<feature type="transmembrane region" description="Helical" evidence="1">
    <location>
        <begin position="12"/>
        <end position="39"/>
    </location>
</feature>
<reference evidence="2 3" key="1">
    <citation type="submission" date="2019-03" db="EMBL/GenBank/DDBJ databases">
        <title>Genomic Encyclopedia of Type Strains, Phase IV (KMG-IV): sequencing the most valuable type-strain genomes for metagenomic binning, comparative biology and taxonomic classification.</title>
        <authorList>
            <person name="Goeker M."/>
        </authorList>
    </citation>
    <scope>NUCLEOTIDE SEQUENCE [LARGE SCALE GENOMIC DNA]</scope>
    <source>
        <strain evidence="2 3">DSM 2132</strain>
    </source>
</reference>
<feature type="transmembrane region" description="Helical" evidence="1">
    <location>
        <begin position="505"/>
        <end position="526"/>
    </location>
</feature>
<dbReference type="Proteomes" id="UP000295399">
    <property type="component" value="Unassembled WGS sequence"/>
</dbReference>
<keyword evidence="1" id="KW-1133">Transmembrane helix</keyword>
<keyword evidence="3" id="KW-1185">Reference proteome</keyword>
<feature type="transmembrane region" description="Helical" evidence="1">
    <location>
        <begin position="475"/>
        <end position="498"/>
    </location>
</feature>
<evidence type="ECO:0000313" key="3">
    <source>
        <dbReference type="Proteomes" id="UP000295399"/>
    </source>
</evidence>
<feature type="transmembrane region" description="Helical" evidence="1">
    <location>
        <begin position="168"/>
        <end position="187"/>
    </location>
</feature>
<dbReference type="RefSeq" id="WP_165878881.1">
    <property type="nucleotide sequence ID" value="NZ_JACIGF010000010.1"/>
</dbReference>
<dbReference type="PANTHER" id="PTHR34219">
    <property type="entry name" value="IRON-REGULATED INNER MEMBRANE PROTEIN-RELATED"/>
    <property type="match status" value="1"/>
</dbReference>
<evidence type="ECO:0000256" key="1">
    <source>
        <dbReference type="SAM" id="Phobius"/>
    </source>
</evidence>
<feature type="transmembrane region" description="Helical" evidence="1">
    <location>
        <begin position="440"/>
        <end position="463"/>
    </location>
</feature>
<feature type="transmembrane region" description="Helical" evidence="1">
    <location>
        <begin position="217"/>
        <end position="250"/>
    </location>
</feature>
<dbReference type="EMBL" id="SLXO01000010">
    <property type="protein sequence ID" value="TCP31960.1"/>
    <property type="molecule type" value="Genomic_DNA"/>
</dbReference>
<keyword evidence="1" id="KW-0472">Membrane</keyword>
<comment type="caution">
    <text evidence="2">The sequence shown here is derived from an EMBL/GenBank/DDBJ whole genome shotgun (WGS) entry which is preliminary data.</text>
</comment>
<gene>
    <name evidence="2" type="ORF">EV659_11037</name>
</gene>
<name>A0A4R2PA78_RHOSA</name>
<keyword evidence="1" id="KW-0812">Transmembrane</keyword>
<organism evidence="2 3">
    <name type="scientific">Rhodothalassium salexigens DSM 2132</name>
    <dbReference type="NCBI Taxonomy" id="1188247"/>
    <lineage>
        <taxon>Bacteria</taxon>
        <taxon>Pseudomonadati</taxon>
        <taxon>Pseudomonadota</taxon>
        <taxon>Alphaproteobacteria</taxon>
        <taxon>Rhodothalassiales</taxon>
        <taxon>Rhodothalassiaceae</taxon>
        <taxon>Rhodothalassium</taxon>
    </lineage>
</organism>
<proteinExistence type="predicted"/>
<feature type="transmembrane region" description="Helical" evidence="1">
    <location>
        <begin position="538"/>
        <end position="561"/>
    </location>
</feature>
<sequence>MARTSRAFRQMHAIHAWTGAVTALALYVVMLTGAVAVFARHDLAAWADPAVNAETDPGFSAERALRLSIARFQAETGAPAGSAILFFPQPGAARAHVSIMAAAEDGAAGHDGVDYRLDAGRGTDASAVVGRAAGDTERLYQTDWTTPLGSFLVHLHTDLWLPPPWGRYLTGLLGLTLLISALSGLVIHRRLLRDALLLRWPRGRSARWREAHKSVGAWGLLFNLMIGLTGTLLSFAAALLLPIVAVIGFGGDVAEAERVFVGIPPAAGVERPTADLDRLMADVSTRSPGFRPAFLHVHHLDDAAAVVDVTGFDRGAVSQAKYRFDGATGAFRSRLDGLADDAALSKTLAMLLSLHFGNFGGGLVKAAWALLGVASAGLVLSGLMSWVERRGRLVAGPVGSAAGARLAAPLAAQAGKPAGRRAGAPAGTPGRAPSGRGYGLLARLAGGVGVGVPLGLAGVMAAAHPMAALTPSSAAATGALTLVFWSLVALACALAIALRPLASVLGGLLTAVAICLLAAVVARGFLAGVWPWHSLAEARWSVVMTDLVLVGLSGGLAWAGLRLARLGLARRAAGERAGAVVP</sequence>